<comment type="caution">
    <text evidence="2">The sequence shown here is derived from an EMBL/GenBank/DDBJ whole genome shotgun (WGS) entry which is preliminary data.</text>
</comment>
<dbReference type="GO" id="GO:0005739">
    <property type="term" value="C:mitochondrion"/>
    <property type="evidence" value="ECO:0007669"/>
    <property type="project" value="TreeGrafter"/>
</dbReference>
<evidence type="ECO:0000259" key="1">
    <source>
        <dbReference type="Pfam" id="PF00763"/>
    </source>
</evidence>
<feature type="domain" description="Tetrahydrofolate dehydrogenase/cyclohydrolase catalytic" evidence="1">
    <location>
        <begin position="1"/>
        <end position="88"/>
    </location>
</feature>
<gene>
    <name evidence="2" type="ORF">FD754_024085</name>
</gene>
<dbReference type="GO" id="GO:0004488">
    <property type="term" value="F:methylenetetrahydrofolate dehydrogenase (NADP+) activity"/>
    <property type="evidence" value="ECO:0007669"/>
    <property type="project" value="InterPro"/>
</dbReference>
<dbReference type="SUPFAM" id="SSF53223">
    <property type="entry name" value="Aminoacid dehydrogenase-like, N-terminal domain"/>
    <property type="match status" value="1"/>
</dbReference>
<dbReference type="PANTHER" id="PTHR48099">
    <property type="entry name" value="C-1-TETRAHYDROFOLATE SYNTHASE, CYTOPLASMIC-RELATED"/>
    <property type="match status" value="1"/>
</dbReference>
<dbReference type="Gene3D" id="3.40.50.10860">
    <property type="entry name" value="Leucine Dehydrogenase, chain A, domain 1"/>
    <property type="match status" value="1"/>
</dbReference>
<dbReference type="InterPro" id="IPR020630">
    <property type="entry name" value="THF_DH/CycHdrlase_cat_dom"/>
</dbReference>
<keyword evidence="3" id="KW-1185">Reference proteome</keyword>
<proteinExistence type="predicted"/>
<accession>A0A5N3UR02</accession>
<dbReference type="InterPro" id="IPR046346">
    <property type="entry name" value="Aminoacid_DH-like_N_sf"/>
</dbReference>
<evidence type="ECO:0000313" key="2">
    <source>
        <dbReference type="EMBL" id="KAB0339167.1"/>
    </source>
</evidence>
<organism evidence="2 3">
    <name type="scientific">Muntiacus muntjak</name>
    <name type="common">Barking deer</name>
    <name type="synonym">Indian muntjac</name>
    <dbReference type="NCBI Taxonomy" id="9888"/>
    <lineage>
        <taxon>Eukaryota</taxon>
        <taxon>Metazoa</taxon>
        <taxon>Chordata</taxon>
        <taxon>Craniata</taxon>
        <taxon>Vertebrata</taxon>
        <taxon>Euteleostomi</taxon>
        <taxon>Mammalia</taxon>
        <taxon>Eutheria</taxon>
        <taxon>Laurasiatheria</taxon>
        <taxon>Artiodactyla</taxon>
        <taxon>Ruminantia</taxon>
        <taxon>Pecora</taxon>
        <taxon>Cervidae</taxon>
        <taxon>Muntiacinae</taxon>
        <taxon>Muntiacus</taxon>
    </lineage>
</organism>
<dbReference type="AlphaFoldDB" id="A0A5N3UR02"/>
<dbReference type="InterPro" id="IPR000672">
    <property type="entry name" value="THF_DH/CycHdrlase"/>
</dbReference>
<evidence type="ECO:0000313" key="3">
    <source>
        <dbReference type="Proteomes" id="UP000326458"/>
    </source>
</evidence>
<sequence length="111" mass="12301">MAKQIQKEIQHGVDSWVSLGNRRPHLSIMLVGDNPASHTYVRRKIKAATAVGICSEIILKPKDVSQEELLDITDHLNKDPRVSGILVQFDSGVTSSGRCHPFCSSFILIHL</sequence>
<dbReference type="GO" id="GO:0035999">
    <property type="term" value="P:tetrahydrofolate interconversion"/>
    <property type="evidence" value="ECO:0007669"/>
    <property type="project" value="TreeGrafter"/>
</dbReference>
<dbReference type="PRINTS" id="PR00085">
    <property type="entry name" value="THFDHDRGNASE"/>
</dbReference>
<reference evidence="2 3" key="1">
    <citation type="submission" date="2019-06" db="EMBL/GenBank/DDBJ databases">
        <title>Discovery of a novel chromosome fission-fusion reversal in muntjac.</title>
        <authorList>
            <person name="Mudd A.B."/>
            <person name="Bredeson J.V."/>
            <person name="Baum R."/>
            <person name="Hockemeyer D."/>
            <person name="Rokhsar D.S."/>
        </authorList>
    </citation>
    <scope>NUCLEOTIDE SEQUENCE [LARGE SCALE GENOMIC DNA]</scope>
    <source>
        <strain evidence="2">UTSW_UCB_Mm</strain>
        <tissue evidence="2">Fibroblast cell line</tissue>
    </source>
</reference>
<dbReference type="EMBL" id="VCEA01002275">
    <property type="protein sequence ID" value="KAB0339167.1"/>
    <property type="molecule type" value="Genomic_DNA"/>
</dbReference>
<dbReference type="GO" id="GO:0004487">
    <property type="term" value="F:methylenetetrahydrofolate dehydrogenase (NAD+) activity"/>
    <property type="evidence" value="ECO:0007669"/>
    <property type="project" value="TreeGrafter"/>
</dbReference>
<dbReference type="Pfam" id="PF00763">
    <property type="entry name" value="THF_DHG_CYH"/>
    <property type="match status" value="1"/>
</dbReference>
<dbReference type="PANTHER" id="PTHR48099:SF7">
    <property type="entry name" value="BIFUNCTIONAL METHYLENETETRAHYDROFOLATE DEHYDROGENASE_CYCLOHYDROLASE 2, MITOCHONDRIAL"/>
    <property type="match status" value="1"/>
</dbReference>
<dbReference type="Proteomes" id="UP000326458">
    <property type="component" value="Unassembled WGS sequence"/>
</dbReference>
<dbReference type="GO" id="GO:0004477">
    <property type="term" value="F:methenyltetrahydrofolate cyclohydrolase activity"/>
    <property type="evidence" value="ECO:0007669"/>
    <property type="project" value="TreeGrafter"/>
</dbReference>
<protein>
    <recommendedName>
        <fullName evidence="1">Tetrahydrofolate dehydrogenase/cyclohydrolase catalytic domain-containing protein</fullName>
    </recommendedName>
</protein>
<name>A0A5N3UR02_MUNMU</name>